<dbReference type="SUPFAM" id="SSF46894">
    <property type="entry name" value="C-terminal effector domain of the bipartite response regulators"/>
    <property type="match status" value="1"/>
</dbReference>
<dbReference type="Pfam" id="PF00072">
    <property type="entry name" value="Response_reg"/>
    <property type="match status" value="1"/>
</dbReference>
<dbReference type="CDD" id="cd06170">
    <property type="entry name" value="LuxR_C_like"/>
    <property type="match status" value="1"/>
</dbReference>
<dbReference type="SUPFAM" id="SSF52172">
    <property type="entry name" value="CheY-like"/>
    <property type="match status" value="1"/>
</dbReference>
<evidence type="ECO:0000313" key="8">
    <source>
        <dbReference type="EMBL" id="TET61225.1"/>
    </source>
</evidence>
<evidence type="ECO:0000259" key="7">
    <source>
        <dbReference type="PROSITE" id="PS50110"/>
    </source>
</evidence>
<dbReference type="Gene3D" id="3.40.50.2300">
    <property type="match status" value="1"/>
</dbReference>
<dbReference type="InterPro" id="IPR011006">
    <property type="entry name" value="CheY-like_superfamily"/>
</dbReference>
<dbReference type="InterPro" id="IPR001789">
    <property type="entry name" value="Sig_transdc_resp-reg_receiver"/>
</dbReference>
<dbReference type="InterPro" id="IPR016032">
    <property type="entry name" value="Sig_transdc_resp-reg_C-effctor"/>
</dbReference>
<keyword evidence="3" id="KW-0238">DNA-binding</keyword>
<feature type="modified residue" description="4-aspartylphosphate" evidence="5">
    <location>
        <position position="56"/>
    </location>
</feature>
<feature type="domain" description="Response regulatory" evidence="7">
    <location>
        <begin position="5"/>
        <end position="121"/>
    </location>
</feature>
<evidence type="ECO:0000313" key="9">
    <source>
        <dbReference type="Proteomes" id="UP000319130"/>
    </source>
</evidence>
<keyword evidence="4" id="KW-0804">Transcription</keyword>
<dbReference type="SMART" id="SM00448">
    <property type="entry name" value="REC"/>
    <property type="match status" value="1"/>
</dbReference>
<dbReference type="InterPro" id="IPR058245">
    <property type="entry name" value="NreC/VraR/RcsB-like_REC"/>
</dbReference>
<keyword evidence="1 5" id="KW-0597">Phosphoprotein</keyword>
<dbReference type="PROSITE" id="PS50043">
    <property type="entry name" value="HTH_LUXR_2"/>
    <property type="match status" value="1"/>
</dbReference>
<evidence type="ECO:0000256" key="5">
    <source>
        <dbReference type="PROSITE-ProRule" id="PRU00169"/>
    </source>
</evidence>
<evidence type="ECO:0000256" key="1">
    <source>
        <dbReference type="ARBA" id="ARBA00022553"/>
    </source>
</evidence>
<accession>A0A523W2H1</accession>
<dbReference type="PROSITE" id="PS00622">
    <property type="entry name" value="HTH_LUXR_1"/>
    <property type="match status" value="1"/>
</dbReference>
<sequence length="218" mass="24746">MLPYRIVLADDHVMFRQGIKRIIEETEGLEVVGEANDGFELLELLKKLEPDMVLLDISMPNMRGIEATREIKSLYPNVKVLILTMHKRKEYLYHAIAAGAQGYLLKEDSDVELFSAVKTIRKGGFFVTRLLAGEMAEDISHMYKGDGEFPSEPLTTREREVIKLIAEGKTNREIAELLFISTRTVENHRASITRKLNLSKTAEIVKYAILKGYTSLTT</sequence>
<reference evidence="8 9" key="1">
    <citation type="submission" date="2019-03" db="EMBL/GenBank/DDBJ databases">
        <title>Metabolic potential of uncultured bacteria and archaea associated with petroleum seepage in deep-sea sediments.</title>
        <authorList>
            <person name="Dong X."/>
            <person name="Hubert C."/>
        </authorList>
    </citation>
    <scope>NUCLEOTIDE SEQUENCE [LARGE SCALE GENOMIC DNA]</scope>
    <source>
        <strain evidence="8">E29_bin52</strain>
    </source>
</reference>
<dbReference type="EMBL" id="SOIZ01000259">
    <property type="protein sequence ID" value="TET61225.1"/>
    <property type="molecule type" value="Genomic_DNA"/>
</dbReference>
<dbReference type="PRINTS" id="PR00038">
    <property type="entry name" value="HTHLUXR"/>
</dbReference>
<proteinExistence type="predicted"/>
<dbReference type="InterPro" id="IPR039420">
    <property type="entry name" value="WalR-like"/>
</dbReference>
<gene>
    <name evidence="8" type="ORF">E3J48_05855</name>
</gene>
<dbReference type="SMART" id="SM00421">
    <property type="entry name" value="HTH_LUXR"/>
    <property type="match status" value="1"/>
</dbReference>
<dbReference type="GO" id="GO:0006355">
    <property type="term" value="P:regulation of DNA-templated transcription"/>
    <property type="evidence" value="ECO:0007669"/>
    <property type="project" value="InterPro"/>
</dbReference>
<feature type="domain" description="HTH luxR-type" evidence="6">
    <location>
        <begin position="147"/>
        <end position="212"/>
    </location>
</feature>
<dbReference type="PANTHER" id="PTHR43214:SF41">
    <property type="entry name" value="NITRATE_NITRITE RESPONSE REGULATOR PROTEIN NARP"/>
    <property type="match status" value="1"/>
</dbReference>
<dbReference type="GO" id="GO:0000160">
    <property type="term" value="P:phosphorelay signal transduction system"/>
    <property type="evidence" value="ECO:0007669"/>
    <property type="project" value="InterPro"/>
</dbReference>
<evidence type="ECO:0000256" key="4">
    <source>
        <dbReference type="ARBA" id="ARBA00023163"/>
    </source>
</evidence>
<evidence type="ECO:0000256" key="2">
    <source>
        <dbReference type="ARBA" id="ARBA00023015"/>
    </source>
</evidence>
<dbReference type="CDD" id="cd17535">
    <property type="entry name" value="REC_NarL-like"/>
    <property type="match status" value="1"/>
</dbReference>
<dbReference type="PANTHER" id="PTHR43214">
    <property type="entry name" value="TWO-COMPONENT RESPONSE REGULATOR"/>
    <property type="match status" value="1"/>
</dbReference>
<dbReference type="Pfam" id="PF00196">
    <property type="entry name" value="GerE"/>
    <property type="match status" value="1"/>
</dbReference>
<evidence type="ECO:0000256" key="3">
    <source>
        <dbReference type="ARBA" id="ARBA00023125"/>
    </source>
</evidence>
<dbReference type="Proteomes" id="UP000319130">
    <property type="component" value="Unassembled WGS sequence"/>
</dbReference>
<protein>
    <submittedName>
        <fullName evidence="8">Response regulator transcription factor</fullName>
    </submittedName>
</protein>
<dbReference type="AlphaFoldDB" id="A0A523W2H1"/>
<evidence type="ECO:0000259" key="6">
    <source>
        <dbReference type="PROSITE" id="PS50043"/>
    </source>
</evidence>
<keyword evidence="2" id="KW-0805">Transcription regulation</keyword>
<comment type="caution">
    <text evidence="8">The sequence shown here is derived from an EMBL/GenBank/DDBJ whole genome shotgun (WGS) entry which is preliminary data.</text>
</comment>
<dbReference type="PROSITE" id="PS50110">
    <property type="entry name" value="RESPONSE_REGULATORY"/>
    <property type="match status" value="1"/>
</dbReference>
<organism evidence="8 9">
    <name type="scientific">Aerophobetes bacterium</name>
    <dbReference type="NCBI Taxonomy" id="2030807"/>
    <lineage>
        <taxon>Bacteria</taxon>
        <taxon>Candidatus Aerophobota</taxon>
    </lineage>
</organism>
<name>A0A523W2H1_UNCAE</name>
<dbReference type="GO" id="GO:0003677">
    <property type="term" value="F:DNA binding"/>
    <property type="evidence" value="ECO:0007669"/>
    <property type="project" value="UniProtKB-KW"/>
</dbReference>
<dbReference type="InterPro" id="IPR000792">
    <property type="entry name" value="Tscrpt_reg_LuxR_C"/>
</dbReference>